<reference evidence="8" key="1">
    <citation type="submission" date="2013-10" db="EMBL/GenBank/DDBJ databases">
        <title>Genomic analysis of the causative agents of coccidiosis in chickens.</title>
        <authorList>
            <person name="Reid A.J."/>
            <person name="Blake D."/>
            <person name="Billington K."/>
            <person name="Browne H."/>
            <person name="Dunn M."/>
            <person name="Hung S."/>
            <person name="Kawahara F."/>
            <person name="Miranda-Saavedra D."/>
            <person name="Mourier T."/>
            <person name="Nagra H."/>
            <person name="Otto T.D."/>
            <person name="Rawlings N."/>
            <person name="Sanchez A."/>
            <person name="Sanders M."/>
            <person name="Subramaniam C."/>
            <person name="Tay Y."/>
            <person name="Dear P."/>
            <person name="Doerig C."/>
            <person name="Gruber A."/>
            <person name="Parkinson J."/>
            <person name="Shirley M."/>
            <person name="Wan K.L."/>
            <person name="Berriman M."/>
            <person name="Tomley F."/>
            <person name="Pain A."/>
        </authorList>
    </citation>
    <scope>NUCLEOTIDE SEQUENCE</scope>
    <source>
        <strain evidence="8">Houghton</strain>
    </source>
</reference>
<evidence type="ECO:0000256" key="2">
    <source>
        <dbReference type="ARBA" id="ARBA00022723"/>
    </source>
</evidence>
<feature type="domain" description="Fe2OG dioxygenase" evidence="7">
    <location>
        <begin position="214"/>
        <end position="308"/>
    </location>
</feature>
<evidence type="ECO:0000313" key="8">
    <source>
        <dbReference type="EMBL" id="CDI84318.1"/>
    </source>
</evidence>
<evidence type="ECO:0000256" key="3">
    <source>
        <dbReference type="ARBA" id="ARBA00022964"/>
    </source>
</evidence>
<name>U6GYK8_EIMAC</name>
<gene>
    <name evidence="8" type="ORF">EAH_00014960</name>
</gene>
<keyword evidence="5" id="KW-0408">Iron</keyword>
<dbReference type="InterPro" id="IPR044862">
    <property type="entry name" value="Pro_4_hyd_alph_FE2OG_OXY"/>
</dbReference>
<evidence type="ECO:0000256" key="4">
    <source>
        <dbReference type="ARBA" id="ARBA00023002"/>
    </source>
</evidence>
<accession>U6GYK8</accession>
<proteinExistence type="predicted"/>
<evidence type="ECO:0000259" key="7">
    <source>
        <dbReference type="PROSITE" id="PS51471"/>
    </source>
</evidence>
<evidence type="ECO:0000256" key="5">
    <source>
        <dbReference type="ARBA" id="ARBA00023004"/>
    </source>
</evidence>
<dbReference type="VEuPathDB" id="ToxoDB:EAH_00014960"/>
<feature type="compositionally biased region" description="Low complexity" evidence="6">
    <location>
        <begin position="78"/>
        <end position="97"/>
    </location>
</feature>
<dbReference type="PANTHER" id="PTHR10869:SF246">
    <property type="entry name" value="TRANSMEMBRANE PROLYL 4-HYDROXYLASE"/>
    <property type="match status" value="1"/>
</dbReference>
<dbReference type="RefSeq" id="XP_013246678.1">
    <property type="nucleotide sequence ID" value="XM_013391224.1"/>
</dbReference>
<dbReference type="Proteomes" id="UP000018050">
    <property type="component" value="Unassembled WGS sequence"/>
</dbReference>
<comment type="cofactor">
    <cofactor evidence="1">
        <name>L-ascorbate</name>
        <dbReference type="ChEBI" id="CHEBI:38290"/>
    </cofactor>
</comment>
<dbReference type="Gene3D" id="2.60.120.620">
    <property type="entry name" value="q2cbj1_9rhob like domain"/>
    <property type="match status" value="1"/>
</dbReference>
<feature type="region of interest" description="Disordered" evidence="6">
    <location>
        <begin position="1"/>
        <end position="21"/>
    </location>
</feature>
<dbReference type="EMBL" id="HG673651">
    <property type="protein sequence ID" value="CDI84318.1"/>
    <property type="molecule type" value="Genomic_DNA"/>
</dbReference>
<dbReference type="GeneID" id="25269566"/>
<dbReference type="InterPro" id="IPR005123">
    <property type="entry name" value="Oxoglu/Fe-dep_dioxygenase_dom"/>
</dbReference>
<evidence type="ECO:0000313" key="9">
    <source>
        <dbReference type="Proteomes" id="UP000018050"/>
    </source>
</evidence>
<organism evidence="8 9">
    <name type="scientific">Eimeria acervulina</name>
    <name type="common">Coccidian parasite</name>
    <dbReference type="NCBI Taxonomy" id="5801"/>
    <lineage>
        <taxon>Eukaryota</taxon>
        <taxon>Sar</taxon>
        <taxon>Alveolata</taxon>
        <taxon>Apicomplexa</taxon>
        <taxon>Conoidasida</taxon>
        <taxon>Coccidia</taxon>
        <taxon>Eucoccidiorida</taxon>
        <taxon>Eimeriorina</taxon>
        <taxon>Eimeriidae</taxon>
        <taxon>Eimeria</taxon>
    </lineage>
</organism>
<dbReference type="GO" id="GO:0005783">
    <property type="term" value="C:endoplasmic reticulum"/>
    <property type="evidence" value="ECO:0007669"/>
    <property type="project" value="TreeGrafter"/>
</dbReference>
<dbReference type="OMA" id="GYTHFTR"/>
<dbReference type="GO" id="GO:0004656">
    <property type="term" value="F:procollagen-proline 4-dioxygenase activity"/>
    <property type="evidence" value="ECO:0007669"/>
    <property type="project" value="TreeGrafter"/>
</dbReference>
<dbReference type="InterPro" id="IPR006620">
    <property type="entry name" value="Pro_4_hyd_alph"/>
</dbReference>
<dbReference type="PANTHER" id="PTHR10869">
    <property type="entry name" value="PROLYL 4-HYDROXYLASE ALPHA SUBUNIT"/>
    <property type="match status" value="1"/>
</dbReference>
<keyword evidence="4" id="KW-0560">Oxidoreductase</keyword>
<dbReference type="SMART" id="SM00702">
    <property type="entry name" value="P4Hc"/>
    <property type="match status" value="1"/>
</dbReference>
<feature type="compositionally biased region" description="Polar residues" evidence="6">
    <location>
        <begin position="35"/>
        <end position="45"/>
    </location>
</feature>
<dbReference type="AlphaFoldDB" id="U6GYK8"/>
<sequence>MNFATTLAGGPFHGTNAEGPLNGEAACPALLGEANSASRRSNELQGQEELPVSAEEETVPIGEAVPEGEHLRTLRVYSKSSSPAPQAAASTSAPSESASTAAAVSAIEGGEESAGSCRSCRDVQVLRVFRNPDVMIAPNLITEEQCLHLLKLADGKWTRSKTSIGTTSAPQTAYKTTESRTRTSYSVMLEEAQTPGVMSVELLACALAQLPLQHLESLVLVRYAEGEYFSEHHDGGFRPKTVLLYLNDVEDGGYTHFTRLGLKIGPSQGSGALWSNVTPGGKMDFRTLHAGVAPTKGTKYVVNCFFNEAVVRPTRPPVPLSLELPQGIQVPELKPAGEVSPPPGQAKKDTAELDLVSAHGQSHQQVEPAQLHQPQQRLQQQREVGKIGESQRLIWGFSGIGALRKKQMGCPAVFPSFPQQLWRQHEMAQLTMLADFLQSAGRRARWSAAKKRDLVCRSWRGRRLQLFSLAQFLQRTLEAA</sequence>
<dbReference type="OrthoDB" id="347252at2759"/>
<keyword evidence="9" id="KW-1185">Reference proteome</keyword>
<dbReference type="Pfam" id="PF13640">
    <property type="entry name" value="2OG-FeII_Oxy_3"/>
    <property type="match status" value="1"/>
</dbReference>
<dbReference type="InterPro" id="IPR045054">
    <property type="entry name" value="P4HA-like"/>
</dbReference>
<reference evidence="8" key="2">
    <citation type="submission" date="2013-10" db="EMBL/GenBank/DDBJ databases">
        <authorList>
            <person name="Aslett M."/>
        </authorList>
    </citation>
    <scope>NUCLEOTIDE SEQUENCE</scope>
    <source>
        <strain evidence="8">Houghton</strain>
    </source>
</reference>
<keyword evidence="3" id="KW-0223">Dioxygenase</keyword>
<dbReference type="GO" id="GO:0031418">
    <property type="term" value="F:L-ascorbic acid binding"/>
    <property type="evidence" value="ECO:0007669"/>
    <property type="project" value="InterPro"/>
</dbReference>
<keyword evidence="2" id="KW-0479">Metal-binding</keyword>
<dbReference type="GO" id="GO:0005506">
    <property type="term" value="F:iron ion binding"/>
    <property type="evidence" value="ECO:0007669"/>
    <property type="project" value="InterPro"/>
</dbReference>
<evidence type="ECO:0000256" key="6">
    <source>
        <dbReference type="SAM" id="MobiDB-lite"/>
    </source>
</evidence>
<evidence type="ECO:0000256" key="1">
    <source>
        <dbReference type="ARBA" id="ARBA00001961"/>
    </source>
</evidence>
<feature type="region of interest" description="Disordered" evidence="6">
    <location>
        <begin position="34"/>
        <end position="97"/>
    </location>
</feature>
<dbReference type="PROSITE" id="PS51471">
    <property type="entry name" value="FE2OG_OXY"/>
    <property type="match status" value="1"/>
</dbReference>
<protein>
    <submittedName>
        <fullName evidence="8">2OG-Fe(II) oxygenase family protein, putative</fullName>
    </submittedName>
</protein>